<dbReference type="KEGG" id="oar:OA238_c04980"/>
<dbReference type="OrthoDB" id="9927060at2"/>
<feature type="transmembrane region" description="Helical" evidence="1">
    <location>
        <begin position="7"/>
        <end position="25"/>
    </location>
</feature>
<keyword evidence="1" id="KW-1133">Transmembrane helix</keyword>
<dbReference type="AlphaFoldDB" id="M9REV7"/>
<evidence type="ECO:0000313" key="2">
    <source>
        <dbReference type="EMBL" id="AGI70737.1"/>
    </source>
</evidence>
<keyword evidence="1" id="KW-0812">Transmembrane</keyword>
<evidence type="ECO:0000256" key="1">
    <source>
        <dbReference type="SAM" id="Phobius"/>
    </source>
</evidence>
<dbReference type="Proteomes" id="UP000004688">
    <property type="component" value="Chromosome"/>
</dbReference>
<feature type="transmembrane region" description="Helical" evidence="1">
    <location>
        <begin position="37"/>
        <end position="61"/>
    </location>
</feature>
<keyword evidence="1" id="KW-0472">Membrane</keyword>
<sequence length="111" mass="11865">MSVFAKPMPIIMGALMGLMMMWMLHGAMTGDAGITGWALIAFLGAHLAIALIIAVAVVFAARFSPRSHAWINRLHRPSLRHVGAMLGSAIFVAGALHLGFHGMGAFDVWLN</sequence>
<organism evidence="2 3">
    <name type="scientific">Octadecabacter arcticus 238</name>
    <dbReference type="NCBI Taxonomy" id="391616"/>
    <lineage>
        <taxon>Bacteria</taxon>
        <taxon>Pseudomonadati</taxon>
        <taxon>Pseudomonadota</taxon>
        <taxon>Alphaproteobacteria</taxon>
        <taxon>Rhodobacterales</taxon>
        <taxon>Roseobacteraceae</taxon>
        <taxon>Octadecabacter</taxon>
    </lineage>
</organism>
<dbReference type="RefSeq" id="WP_015493973.1">
    <property type="nucleotide sequence ID" value="NC_020908.1"/>
</dbReference>
<keyword evidence="3" id="KW-1185">Reference proteome</keyword>
<name>M9REV7_9RHOB</name>
<dbReference type="HOGENOM" id="CLU_2220483_0_0_5"/>
<proteinExistence type="predicted"/>
<protein>
    <submittedName>
        <fullName evidence="2">Putative membrane protein</fullName>
    </submittedName>
</protein>
<gene>
    <name evidence="2" type="ORF">OA238_c04980</name>
</gene>
<evidence type="ECO:0000313" key="3">
    <source>
        <dbReference type="Proteomes" id="UP000004688"/>
    </source>
</evidence>
<accession>M9REV7</accession>
<reference evidence="2 3" key="1">
    <citation type="journal article" date="2013" name="PLoS ONE">
        <title>Poles Apart: Arctic and Antarctic Octadecabacter strains Share High Genome Plasticity and a New Type of Xanthorhodopsin.</title>
        <authorList>
            <person name="Vollmers J."/>
            <person name="Voget S."/>
            <person name="Dietrich S."/>
            <person name="Gollnow K."/>
            <person name="Smits M."/>
            <person name="Meyer K."/>
            <person name="Brinkhoff T."/>
            <person name="Simon M."/>
            <person name="Daniel R."/>
        </authorList>
    </citation>
    <scope>NUCLEOTIDE SEQUENCE [LARGE SCALE GENOMIC DNA]</scope>
    <source>
        <strain evidence="2 3">238</strain>
    </source>
</reference>
<feature type="transmembrane region" description="Helical" evidence="1">
    <location>
        <begin position="82"/>
        <end position="100"/>
    </location>
</feature>
<dbReference type="EMBL" id="CP003742">
    <property type="protein sequence ID" value="AGI70737.1"/>
    <property type="molecule type" value="Genomic_DNA"/>
</dbReference>
<dbReference type="STRING" id="391616.OA238_c04980"/>